<evidence type="ECO:0000256" key="2">
    <source>
        <dbReference type="ARBA" id="ARBA00023012"/>
    </source>
</evidence>
<protein>
    <submittedName>
        <fullName evidence="10">Two component transcriptional regulator</fullName>
    </submittedName>
</protein>
<evidence type="ECO:0000256" key="1">
    <source>
        <dbReference type="ARBA" id="ARBA00022553"/>
    </source>
</evidence>
<dbReference type="PANTHER" id="PTHR48111">
    <property type="entry name" value="REGULATOR OF RPOS"/>
    <property type="match status" value="1"/>
</dbReference>
<evidence type="ECO:0000256" key="3">
    <source>
        <dbReference type="ARBA" id="ARBA00023015"/>
    </source>
</evidence>
<dbReference type="HOGENOM" id="CLU_000445_30_0_4"/>
<dbReference type="Gene3D" id="3.40.50.2300">
    <property type="match status" value="1"/>
</dbReference>
<dbReference type="InterPro" id="IPR036388">
    <property type="entry name" value="WH-like_DNA-bd_sf"/>
</dbReference>
<evidence type="ECO:0000256" key="7">
    <source>
        <dbReference type="PROSITE-ProRule" id="PRU01091"/>
    </source>
</evidence>
<dbReference type="SMART" id="SM00862">
    <property type="entry name" value="Trans_reg_C"/>
    <property type="match status" value="1"/>
</dbReference>
<keyword evidence="1 6" id="KW-0597">Phosphoprotein</keyword>
<dbReference type="SUPFAM" id="SSF52172">
    <property type="entry name" value="CheY-like"/>
    <property type="match status" value="1"/>
</dbReference>
<feature type="modified residue" description="4-aspartylphosphate" evidence="6">
    <location>
        <position position="62"/>
    </location>
</feature>
<evidence type="ECO:0000256" key="4">
    <source>
        <dbReference type="ARBA" id="ARBA00023125"/>
    </source>
</evidence>
<sequence length="255" mass="28435">MQFEHATGPSKMRILIVEDDPVQAEAVSNVLSRHRHTVNVVADGEKAVRVLRTEPVDAVVLDWHLPRMSGIEVLGWIRDRLGARYGVLFLTSRAHEVDIVRALEAGADDYLVKPFRADELAARVNALLRRVKRLSIPDGCVRAGDYVLDPQARTISLRDEPIELTTKEFQLVSALFGNLGAIMPRDLLATTAWGRDLGRESRSLDTHIYRIRQKLKLRPENGLRLTSIYTVGYRLDPVKAAAGAPAMPFECVPAV</sequence>
<dbReference type="EMBL" id="CP002580">
    <property type="protein sequence ID" value="AJK46466.1"/>
    <property type="molecule type" value="Genomic_DNA"/>
</dbReference>
<dbReference type="SMART" id="SM00448">
    <property type="entry name" value="REC"/>
    <property type="match status" value="1"/>
</dbReference>
<feature type="domain" description="Response regulatory" evidence="8">
    <location>
        <begin position="13"/>
        <end position="128"/>
    </location>
</feature>
<dbReference type="InterPro" id="IPR001789">
    <property type="entry name" value="Sig_transdc_resp-reg_receiver"/>
</dbReference>
<evidence type="ECO:0000313" key="10">
    <source>
        <dbReference type="EMBL" id="AJK46466.1"/>
    </source>
</evidence>
<dbReference type="InterPro" id="IPR011006">
    <property type="entry name" value="CheY-like_superfamily"/>
</dbReference>
<dbReference type="CDD" id="cd00383">
    <property type="entry name" value="trans_reg_C"/>
    <property type="match status" value="1"/>
</dbReference>
<keyword evidence="4 7" id="KW-0238">DNA-binding</keyword>
<dbReference type="PANTHER" id="PTHR48111:SF1">
    <property type="entry name" value="TWO-COMPONENT RESPONSE REGULATOR ORR33"/>
    <property type="match status" value="1"/>
</dbReference>
<dbReference type="Pfam" id="PF00486">
    <property type="entry name" value="Trans_reg_C"/>
    <property type="match status" value="1"/>
</dbReference>
<gene>
    <name evidence="10" type="ORF">BGL_1c19570</name>
</gene>
<accession>A0A0B6S2L0</accession>
<dbReference type="GO" id="GO:0005829">
    <property type="term" value="C:cytosol"/>
    <property type="evidence" value="ECO:0007669"/>
    <property type="project" value="TreeGrafter"/>
</dbReference>
<feature type="DNA-binding region" description="OmpR/PhoB-type" evidence="7">
    <location>
        <begin position="138"/>
        <end position="237"/>
    </location>
</feature>
<evidence type="ECO:0000256" key="5">
    <source>
        <dbReference type="ARBA" id="ARBA00023163"/>
    </source>
</evidence>
<dbReference type="AlphaFoldDB" id="A0A0B6S2L0"/>
<dbReference type="PROSITE" id="PS50110">
    <property type="entry name" value="RESPONSE_REGULATORY"/>
    <property type="match status" value="1"/>
</dbReference>
<dbReference type="InterPro" id="IPR001867">
    <property type="entry name" value="OmpR/PhoB-type_DNA-bd"/>
</dbReference>
<dbReference type="Gene3D" id="6.10.250.690">
    <property type="match status" value="1"/>
</dbReference>
<dbReference type="GO" id="GO:0032993">
    <property type="term" value="C:protein-DNA complex"/>
    <property type="evidence" value="ECO:0007669"/>
    <property type="project" value="TreeGrafter"/>
</dbReference>
<keyword evidence="11" id="KW-1185">Reference proteome</keyword>
<evidence type="ECO:0000256" key="6">
    <source>
        <dbReference type="PROSITE-ProRule" id="PRU00169"/>
    </source>
</evidence>
<dbReference type="Proteomes" id="UP000031838">
    <property type="component" value="Chromosome 1"/>
</dbReference>
<evidence type="ECO:0000259" key="9">
    <source>
        <dbReference type="PROSITE" id="PS51755"/>
    </source>
</evidence>
<dbReference type="InterPro" id="IPR039420">
    <property type="entry name" value="WalR-like"/>
</dbReference>
<evidence type="ECO:0000259" key="8">
    <source>
        <dbReference type="PROSITE" id="PS50110"/>
    </source>
</evidence>
<proteinExistence type="predicted"/>
<dbReference type="CDD" id="cd17574">
    <property type="entry name" value="REC_OmpR"/>
    <property type="match status" value="1"/>
</dbReference>
<dbReference type="GO" id="GO:0006355">
    <property type="term" value="P:regulation of DNA-templated transcription"/>
    <property type="evidence" value="ECO:0007669"/>
    <property type="project" value="InterPro"/>
</dbReference>
<name>A0A0B6S2L0_BURPL</name>
<feature type="domain" description="OmpR/PhoB-type" evidence="9">
    <location>
        <begin position="138"/>
        <end position="237"/>
    </location>
</feature>
<organism evidence="10 11">
    <name type="scientific">Burkholderia plantarii</name>
    <dbReference type="NCBI Taxonomy" id="41899"/>
    <lineage>
        <taxon>Bacteria</taxon>
        <taxon>Pseudomonadati</taxon>
        <taxon>Pseudomonadota</taxon>
        <taxon>Betaproteobacteria</taxon>
        <taxon>Burkholderiales</taxon>
        <taxon>Burkholderiaceae</taxon>
        <taxon>Burkholderia</taxon>
    </lineage>
</organism>
<dbReference type="Pfam" id="PF00072">
    <property type="entry name" value="Response_reg"/>
    <property type="match status" value="1"/>
</dbReference>
<keyword evidence="3" id="KW-0805">Transcription regulation</keyword>
<keyword evidence="5" id="KW-0804">Transcription</keyword>
<dbReference type="GO" id="GO:0000156">
    <property type="term" value="F:phosphorelay response regulator activity"/>
    <property type="evidence" value="ECO:0007669"/>
    <property type="project" value="TreeGrafter"/>
</dbReference>
<keyword evidence="2" id="KW-0902">Two-component regulatory system</keyword>
<dbReference type="Gene3D" id="1.10.10.10">
    <property type="entry name" value="Winged helix-like DNA-binding domain superfamily/Winged helix DNA-binding domain"/>
    <property type="match status" value="1"/>
</dbReference>
<dbReference type="PROSITE" id="PS51755">
    <property type="entry name" value="OMPR_PHOB"/>
    <property type="match status" value="1"/>
</dbReference>
<evidence type="ECO:0000313" key="11">
    <source>
        <dbReference type="Proteomes" id="UP000031838"/>
    </source>
</evidence>
<dbReference type="GO" id="GO:0000976">
    <property type="term" value="F:transcription cis-regulatory region binding"/>
    <property type="evidence" value="ECO:0007669"/>
    <property type="project" value="TreeGrafter"/>
</dbReference>
<reference evidence="11" key="1">
    <citation type="submission" date="2011-03" db="EMBL/GenBank/DDBJ databases">
        <authorList>
            <person name="Voget S."/>
            <person name="Streit W.R."/>
            <person name="Jaeger K.E."/>
            <person name="Daniel R."/>
        </authorList>
    </citation>
    <scope>NUCLEOTIDE SEQUENCE [LARGE SCALE GENOMIC DNA]</scope>
    <source>
        <strain evidence="11">PG1</strain>
    </source>
</reference>
<reference evidence="10 11" key="2">
    <citation type="journal article" date="2016" name="Appl. Microbiol. Biotechnol.">
        <title>Mutations improving production and secretion of extracellular lipase by Burkholderia glumae PG1.</title>
        <authorList>
            <person name="Knapp A."/>
            <person name="Voget S."/>
            <person name="Gao R."/>
            <person name="Zaburannyi N."/>
            <person name="Krysciak D."/>
            <person name="Breuer M."/>
            <person name="Hauer B."/>
            <person name="Streit W.R."/>
            <person name="Muller R."/>
            <person name="Daniel R."/>
            <person name="Jaeger K.E."/>
        </authorList>
    </citation>
    <scope>NUCLEOTIDE SEQUENCE [LARGE SCALE GENOMIC DNA]</scope>
    <source>
        <strain evidence="10 11">PG1</strain>
    </source>
</reference>
<dbReference type="KEGG" id="bgp:BGL_1c19570"/>